<keyword evidence="3 4" id="KW-0012">Acyltransferase</keyword>
<comment type="caution">
    <text evidence="8">The sequence shown here is derived from an EMBL/GenBank/DDBJ whole genome shotgun (WGS) entry which is preliminary data.</text>
</comment>
<feature type="transmembrane region" description="Helical" evidence="5">
    <location>
        <begin position="24"/>
        <end position="44"/>
    </location>
</feature>
<evidence type="ECO:0000256" key="2">
    <source>
        <dbReference type="ARBA" id="ARBA00022679"/>
    </source>
</evidence>
<sequence>MISILQYMTSHLEYILQITQIDRLIKPVPLAFMILIGLVILHLISRKNAPIYLLNFVCYCPPNSFRLPMSMFLEHVSLDEAFDEKSLQFQIKMLEKSGYGQQTSIPPALTQLPIKKKYRFSVEEAETVIFSIVQDLFRKNKINPRSIDILITNCSMFCPTPSLSAMIINKIGLRSNIMSYNLSGMGCSAGIISVSLARDLLKVHRNSLVLIVSTEVLVMNWYTGKNRSMLLTNCLFRMGGVAILISSRNQDKKNAKYTLQHLVRTNYAQKDHSYNCVYQDVDSEGEVGVSLSKDILNVAGHALKANITTLGPLVLPYSEQVRFLVSLIHRKIPRLMARTSLYVPNFKKAFEHFCVHAGGRAVIQAIEASLRLSKEDVEASKMTLYRFGNTSSSSIWYELCYLEAKRRVKRGDRVWQIAFGSGFKCNSAVWKSVCDLDPKIDNAWTDMIHLYPVDVPDVIKID</sequence>
<keyword evidence="5" id="KW-0472">Membrane</keyword>
<dbReference type="GO" id="GO:0006633">
    <property type="term" value="P:fatty acid biosynthetic process"/>
    <property type="evidence" value="ECO:0007669"/>
    <property type="project" value="InterPro"/>
</dbReference>
<evidence type="ECO:0000313" key="8">
    <source>
        <dbReference type="EMBL" id="KAK9084250.1"/>
    </source>
</evidence>
<dbReference type="Proteomes" id="UP001419268">
    <property type="component" value="Unassembled WGS sequence"/>
</dbReference>
<dbReference type="CDD" id="cd00831">
    <property type="entry name" value="CHS_like"/>
    <property type="match status" value="1"/>
</dbReference>
<evidence type="ECO:0000259" key="6">
    <source>
        <dbReference type="Pfam" id="PF08392"/>
    </source>
</evidence>
<protein>
    <recommendedName>
        <fullName evidence="4">3-ketoacyl-CoA synthase</fullName>
        <ecNumber evidence="4">2.3.1.-</ecNumber>
    </recommendedName>
</protein>
<dbReference type="GO" id="GO:0016747">
    <property type="term" value="F:acyltransferase activity, transferring groups other than amino-acyl groups"/>
    <property type="evidence" value="ECO:0007669"/>
    <property type="project" value="InterPro"/>
</dbReference>
<feature type="domain" description="FAE" evidence="6">
    <location>
        <begin position="45"/>
        <end position="331"/>
    </location>
</feature>
<dbReference type="PIRSF" id="PIRSF036417">
    <property type="entry name" value="3-ktacl-CoA_syn"/>
    <property type="match status" value="1"/>
</dbReference>
<proteinExistence type="inferred from homology"/>
<dbReference type="EMBL" id="JBBNAG010000013">
    <property type="protein sequence ID" value="KAK9084250.1"/>
    <property type="molecule type" value="Genomic_DNA"/>
</dbReference>
<dbReference type="GO" id="GO:0016020">
    <property type="term" value="C:membrane"/>
    <property type="evidence" value="ECO:0007669"/>
    <property type="project" value="InterPro"/>
</dbReference>
<keyword evidence="5" id="KW-0812">Transmembrane</keyword>
<keyword evidence="5" id="KW-1133">Transmembrane helix</keyword>
<gene>
    <name evidence="8" type="ORF">Scep_030721</name>
</gene>
<dbReference type="InterPro" id="IPR012392">
    <property type="entry name" value="3-ktacl-CoA_syn"/>
</dbReference>
<feature type="domain" description="Beta-ketoacyl-[acyl-carrier-protein] synthase III C-terminal" evidence="7">
    <location>
        <begin position="351"/>
        <end position="431"/>
    </location>
</feature>
<dbReference type="SUPFAM" id="SSF53901">
    <property type="entry name" value="Thiolase-like"/>
    <property type="match status" value="2"/>
</dbReference>
<evidence type="ECO:0000256" key="3">
    <source>
        <dbReference type="ARBA" id="ARBA00023315"/>
    </source>
</evidence>
<keyword evidence="2 4" id="KW-0808">Transferase</keyword>
<reference evidence="8 9" key="1">
    <citation type="submission" date="2024-01" db="EMBL/GenBank/DDBJ databases">
        <title>Genome assemblies of Stephania.</title>
        <authorList>
            <person name="Yang L."/>
        </authorList>
    </citation>
    <scope>NUCLEOTIDE SEQUENCE [LARGE SCALE GENOMIC DNA]</scope>
    <source>
        <strain evidence="8">JXDWG</strain>
        <tissue evidence="8">Leaf</tissue>
    </source>
</reference>
<comment type="similarity">
    <text evidence="1 4">Belongs to the thiolase-like superfamily. Chalcone/stilbene synthases family.</text>
</comment>
<dbReference type="Pfam" id="PF08392">
    <property type="entry name" value="FAE1_CUT1_RppA"/>
    <property type="match status" value="1"/>
</dbReference>
<dbReference type="AlphaFoldDB" id="A0AAP0E054"/>
<dbReference type="EC" id="2.3.1.-" evidence="4"/>
<dbReference type="PANTHER" id="PTHR31561">
    <property type="entry name" value="3-KETOACYL-COA SYNTHASE"/>
    <property type="match status" value="1"/>
</dbReference>
<evidence type="ECO:0000259" key="7">
    <source>
        <dbReference type="Pfam" id="PF08541"/>
    </source>
</evidence>
<dbReference type="InterPro" id="IPR013601">
    <property type="entry name" value="FAE1_typ3_polyketide_synth"/>
</dbReference>
<dbReference type="Pfam" id="PF08541">
    <property type="entry name" value="ACP_syn_III_C"/>
    <property type="match status" value="1"/>
</dbReference>
<keyword evidence="9" id="KW-1185">Reference proteome</keyword>
<dbReference type="InterPro" id="IPR013747">
    <property type="entry name" value="ACP_syn_III_C"/>
</dbReference>
<accession>A0AAP0E054</accession>
<evidence type="ECO:0000256" key="1">
    <source>
        <dbReference type="ARBA" id="ARBA00005531"/>
    </source>
</evidence>
<evidence type="ECO:0000256" key="5">
    <source>
        <dbReference type="SAM" id="Phobius"/>
    </source>
</evidence>
<dbReference type="Gene3D" id="3.40.47.10">
    <property type="match status" value="1"/>
</dbReference>
<evidence type="ECO:0000313" key="9">
    <source>
        <dbReference type="Proteomes" id="UP001419268"/>
    </source>
</evidence>
<organism evidence="8 9">
    <name type="scientific">Stephania cephalantha</name>
    <dbReference type="NCBI Taxonomy" id="152367"/>
    <lineage>
        <taxon>Eukaryota</taxon>
        <taxon>Viridiplantae</taxon>
        <taxon>Streptophyta</taxon>
        <taxon>Embryophyta</taxon>
        <taxon>Tracheophyta</taxon>
        <taxon>Spermatophyta</taxon>
        <taxon>Magnoliopsida</taxon>
        <taxon>Ranunculales</taxon>
        <taxon>Menispermaceae</taxon>
        <taxon>Menispermoideae</taxon>
        <taxon>Cissampelideae</taxon>
        <taxon>Stephania</taxon>
    </lineage>
</organism>
<evidence type="ECO:0000256" key="4">
    <source>
        <dbReference type="PIRNR" id="PIRNR036417"/>
    </source>
</evidence>
<name>A0AAP0E054_9MAGN</name>
<comment type="pathway">
    <text evidence="4">Lipid metabolism; fatty acid biosynthesis.</text>
</comment>
<dbReference type="InterPro" id="IPR016039">
    <property type="entry name" value="Thiolase-like"/>
</dbReference>